<dbReference type="GO" id="GO:0005549">
    <property type="term" value="F:odorant binding"/>
    <property type="evidence" value="ECO:0007669"/>
    <property type="project" value="InterPro"/>
</dbReference>
<feature type="transmembrane region" description="Helical" evidence="10">
    <location>
        <begin position="1011"/>
        <end position="1032"/>
    </location>
</feature>
<evidence type="ECO:0000256" key="5">
    <source>
        <dbReference type="ARBA" id="ARBA00022725"/>
    </source>
</evidence>
<comment type="subcellular location">
    <subcellularLocation>
        <location evidence="1">Cell membrane</location>
        <topology evidence="1">Multi-pass membrane protein</topology>
    </subcellularLocation>
</comment>
<evidence type="ECO:0000256" key="4">
    <source>
        <dbReference type="ARBA" id="ARBA00022692"/>
    </source>
</evidence>
<keyword evidence="6 10" id="KW-1133">Transmembrane helix</keyword>
<sequence length="1264" mass="144696">METQTEEYTDGLIPPDAFPGGKALSGCDTYIGQAYIHGQGLYIVQIFPGKKQVDAAWNGVKKATNDIKILCTENPENFEWMPTSSQLYHFNTTRVQPVPGGYDFVNNDGLFHVGRLAYQGVVKIGGIWSSQIEKADFYFGHDNALKKATLYEALVYRKVVYDIDIIVASFNHFVANTAMKYPLLVSFFLLLLRLISVHCDIGYYWRDFSNSKIPKDAFPAGKDLNGKNTYIGQTLLHTFGFFVMHIIPFSKQNTVGFYSVVKPSPVQKILCSKNHDKFSWYPTSAKTFHLDTTEKHAVIGGYDHVDASRGMLHVGRVMFDGSIKIGSVKGYALQNAELLFSSNNVIKTASSYEVLLFDNSGIANDRKNVTNYLMINSWRLVVVFFIQANAFDEKGYYWKEYTGVIPPDALPGGKDSNDEDLFIGQAYIHNHGLYVVQICPGTMTVNAGWWGVKKATNDIKILCAKKPENFEWVPSSQTTFHKDMVNKTPVPGGYDFINNDGTMHIGRIRYQEFVKVGGIWSAKKDNSWLYFDYNNVLKRISILNKTMGKVKFTEPLEFLNVVGLNPENCSNFSLFRRVISLGFFLVVITLGLLELLLHFEGLETCSRASEAMIVQYQLFIKIAVLLKHRKNLVVLMQKTRKFWPLDKFGQDAKIERPHKLLKAFFFAYKLIMILMALQYILRKFVSKNGKPLAIAFGESKGLSPKVDHLYFVLHSTSTFVVLHAVTGFDRLFFFLIGHVLTELKLVKKSYRLTQNRREKFLETVQHHAFALEFVRKLNRIYSQVLLNQHLSCLFGICFGLFLVSKDGIPPDLGHVTKYVPYVISFITQTFTFCFIGSLLITWSLQVPDAIFYNDWGKNQAYKYKTDKIIAMIRGQRAAKLTLGGRVGTGGYIMDKVKLAQPLAHLNIIGLDPLKNDRFSKIRTVITVAVFALCNVFSFSELFLHYNNPHVIVRSSEVVFPFFQNDWKIAIMLVYKKNLAQLIQNTSRFWQIDAFGKNYQYSMGIKHKYVRIFYLVYRLMLMFSCSQYILLTIGSDRPMILSFGETGGLGSGALLFYLIFHIVYLLIIFNVINGFDGLFFFLVAHVLSELQMVKVAFSSSKVITFWNHKRRFKSAIQHHRFVLDYINRLNSIYSILLLNQHISCLFGICFGLYLFISDGFPPDYEHISKYVPYVIYYITQVWVFCFAGQLIIDWSVNISDEIFYHDWTLNRTYENKTDKLIIIQRAQHAARLSLAGYGNLDLQSFNLVLKNGLSFFTFVNAVIHK</sequence>
<feature type="transmembrane region" description="Helical" evidence="10">
    <location>
        <begin position="663"/>
        <end position="681"/>
    </location>
</feature>
<dbReference type="GO" id="GO:0005886">
    <property type="term" value="C:plasma membrane"/>
    <property type="evidence" value="ECO:0000318"/>
    <property type="project" value="GO_Central"/>
</dbReference>
<dbReference type="Proteomes" id="UP000007266">
    <property type="component" value="Linkage group 8"/>
</dbReference>
<dbReference type="GO" id="GO:0007165">
    <property type="term" value="P:signal transduction"/>
    <property type="evidence" value="ECO:0007669"/>
    <property type="project" value="UniProtKB-KW"/>
</dbReference>
<keyword evidence="5" id="KW-0552">Olfaction</keyword>
<dbReference type="Pfam" id="PF11901">
    <property type="entry name" value="DM9"/>
    <property type="match status" value="1"/>
</dbReference>
<evidence type="ECO:0000256" key="1">
    <source>
        <dbReference type="ARBA" id="ARBA00004651"/>
    </source>
</evidence>
<dbReference type="InterPro" id="IPR004117">
    <property type="entry name" value="7tm6_olfct_rcpt"/>
</dbReference>
<keyword evidence="3" id="KW-0716">Sensory transduction</keyword>
<dbReference type="EMBL" id="KQ971363">
    <property type="protein sequence ID" value="KYB25706.1"/>
    <property type="molecule type" value="Genomic_DNA"/>
</dbReference>
<reference evidence="11 12" key="2">
    <citation type="journal article" date="2010" name="Nucleic Acids Res.">
        <title>BeetleBase in 2010: revisions to provide comprehensive genomic information for Tribolium castaneum.</title>
        <authorList>
            <person name="Kim H.S."/>
            <person name="Murphy T."/>
            <person name="Xia J."/>
            <person name="Caragea D."/>
            <person name="Park Y."/>
            <person name="Beeman R.W."/>
            <person name="Lorenzen M.D."/>
            <person name="Butcher S."/>
            <person name="Manak J.R."/>
            <person name="Brown S.J."/>
        </authorList>
    </citation>
    <scope>GENOME REANNOTATION</scope>
    <source>
        <strain evidence="11 12">Georgia GA2</strain>
    </source>
</reference>
<keyword evidence="7 10" id="KW-0472">Membrane</keyword>
<dbReference type="eggNOG" id="ENOG502SYBZ">
    <property type="taxonomic scope" value="Eukaryota"/>
</dbReference>
<dbReference type="InterPro" id="IPR006616">
    <property type="entry name" value="DM9_repeat"/>
</dbReference>
<feature type="transmembrane region" description="Helical" evidence="10">
    <location>
        <begin position="719"/>
        <end position="741"/>
    </location>
</feature>
<organism evidence="11 12">
    <name type="scientific">Tribolium castaneum</name>
    <name type="common">Red flour beetle</name>
    <dbReference type="NCBI Taxonomy" id="7070"/>
    <lineage>
        <taxon>Eukaryota</taxon>
        <taxon>Metazoa</taxon>
        <taxon>Ecdysozoa</taxon>
        <taxon>Arthropoda</taxon>
        <taxon>Hexapoda</taxon>
        <taxon>Insecta</taxon>
        <taxon>Pterygota</taxon>
        <taxon>Neoptera</taxon>
        <taxon>Endopterygota</taxon>
        <taxon>Coleoptera</taxon>
        <taxon>Polyphaga</taxon>
        <taxon>Cucujiformia</taxon>
        <taxon>Tenebrionidae</taxon>
        <taxon>Tenebrionidae incertae sedis</taxon>
        <taxon>Tribolium</taxon>
    </lineage>
</organism>
<dbReference type="InParanoid" id="A0A139WCR5"/>
<evidence type="ECO:0000256" key="8">
    <source>
        <dbReference type="ARBA" id="ARBA00023170"/>
    </source>
</evidence>
<dbReference type="Pfam" id="PF02949">
    <property type="entry name" value="7tm_6"/>
    <property type="match status" value="2"/>
</dbReference>
<feature type="transmembrane region" description="Helical" evidence="10">
    <location>
        <begin position="1053"/>
        <end position="1071"/>
    </location>
</feature>
<feature type="transmembrane region" description="Helical" evidence="10">
    <location>
        <begin position="578"/>
        <end position="597"/>
    </location>
</feature>
<keyword evidence="12" id="KW-1185">Reference proteome</keyword>
<dbReference type="AlphaFoldDB" id="A0A139WCR5"/>
<evidence type="ECO:0000256" key="3">
    <source>
        <dbReference type="ARBA" id="ARBA00022606"/>
    </source>
</evidence>
<feature type="transmembrane region" description="Helical" evidence="10">
    <location>
        <begin position="1131"/>
        <end position="1153"/>
    </location>
</feature>
<evidence type="ECO:0000256" key="9">
    <source>
        <dbReference type="ARBA" id="ARBA00023224"/>
    </source>
</evidence>
<gene>
    <name evidence="11" type="primary">AUGUSTUS-3.0.2_31292</name>
    <name evidence="11" type="ORF">TcasGA2_TC031292</name>
</gene>
<evidence type="ECO:0000256" key="2">
    <source>
        <dbReference type="ARBA" id="ARBA00022475"/>
    </source>
</evidence>
<dbReference type="GO" id="GO:0050911">
    <property type="term" value="P:detection of chemical stimulus involved in sensory perception of smell"/>
    <property type="evidence" value="ECO:0000318"/>
    <property type="project" value="GO_Central"/>
</dbReference>
<evidence type="ECO:0000313" key="11">
    <source>
        <dbReference type="EMBL" id="KYB25706.1"/>
    </source>
</evidence>
<protein>
    <submittedName>
        <fullName evidence="11">Uncharacterized protein</fullName>
    </submittedName>
</protein>
<reference evidence="11 12" key="1">
    <citation type="journal article" date="2008" name="Nature">
        <title>The genome of the model beetle and pest Tribolium castaneum.</title>
        <authorList>
            <consortium name="Tribolium Genome Sequencing Consortium"/>
            <person name="Richards S."/>
            <person name="Gibbs R.A."/>
            <person name="Weinstock G.M."/>
            <person name="Brown S.J."/>
            <person name="Denell R."/>
            <person name="Beeman R.W."/>
            <person name="Gibbs R."/>
            <person name="Beeman R.W."/>
            <person name="Brown S.J."/>
            <person name="Bucher G."/>
            <person name="Friedrich M."/>
            <person name="Grimmelikhuijzen C.J."/>
            <person name="Klingler M."/>
            <person name="Lorenzen M."/>
            <person name="Richards S."/>
            <person name="Roth S."/>
            <person name="Schroder R."/>
            <person name="Tautz D."/>
            <person name="Zdobnov E.M."/>
            <person name="Muzny D."/>
            <person name="Gibbs R.A."/>
            <person name="Weinstock G.M."/>
            <person name="Attaway T."/>
            <person name="Bell S."/>
            <person name="Buhay C.J."/>
            <person name="Chandrabose M.N."/>
            <person name="Chavez D."/>
            <person name="Clerk-Blankenburg K.P."/>
            <person name="Cree A."/>
            <person name="Dao M."/>
            <person name="Davis C."/>
            <person name="Chacko J."/>
            <person name="Dinh H."/>
            <person name="Dugan-Rocha S."/>
            <person name="Fowler G."/>
            <person name="Garner T.T."/>
            <person name="Garnes J."/>
            <person name="Gnirke A."/>
            <person name="Hawes A."/>
            <person name="Hernandez J."/>
            <person name="Hines S."/>
            <person name="Holder M."/>
            <person name="Hume J."/>
            <person name="Jhangiani S.N."/>
            <person name="Joshi V."/>
            <person name="Khan Z.M."/>
            <person name="Jackson L."/>
            <person name="Kovar C."/>
            <person name="Kowis A."/>
            <person name="Lee S."/>
            <person name="Lewis L.R."/>
            <person name="Margolis J."/>
            <person name="Morgan M."/>
            <person name="Nazareth L.V."/>
            <person name="Nguyen N."/>
            <person name="Okwuonu G."/>
            <person name="Parker D."/>
            <person name="Richards S."/>
            <person name="Ruiz S.J."/>
            <person name="Santibanez J."/>
            <person name="Savard J."/>
            <person name="Scherer S.E."/>
            <person name="Schneider B."/>
            <person name="Sodergren E."/>
            <person name="Tautz D."/>
            <person name="Vattahil S."/>
            <person name="Villasana D."/>
            <person name="White C.S."/>
            <person name="Wright R."/>
            <person name="Park Y."/>
            <person name="Beeman R.W."/>
            <person name="Lord J."/>
            <person name="Oppert B."/>
            <person name="Lorenzen M."/>
            <person name="Brown S."/>
            <person name="Wang L."/>
            <person name="Savard J."/>
            <person name="Tautz D."/>
            <person name="Richards S."/>
            <person name="Weinstock G."/>
            <person name="Gibbs R.A."/>
            <person name="Liu Y."/>
            <person name="Worley K."/>
            <person name="Weinstock G."/>
            <person name="Elsik C.G."/>
            <person name="Reese J.T."/>
            <person name="Elhaik E."/>
            <person name="Landan G."/>
            <person name="Graur D."/>
            <person name="Arensburger P."/>
            <person name="Atkinson P."/>
            <person name="Beeman R.W."/>
            <person name="Beidler J."/>
            <person name="Brown S.J."/>
            <person name="Demuth J.P."/>
            <person name="Drury D.W."/>
            <person name="Du Y.Z."/>
            <person name="Fujiwara H."/>
            <person name="Lorenzen M."/>
            <person name="Maselli V."/>
            <person name="Osanai M."/>
            <person name="Park Y."/>
            <person name="Robertson H.M."/>
            <person name="Tu Z."/>
            <person name="Wang J.J."/>
            <person name="Wang S."/>
            <person name="Richards S."/>
            <person name="Song H."/>
            <person name="Zhang L."/>
            <person name="Sodergren E."/>
            <person name="Werner D."/>
            <person name="Stanke M."/>
            <person name="Morgenstern B."/>
            <person name="Solovyev V."/>
            <person name="Kosarev P."/>
            <person name="Brown G."/>
            <person name="Chen H.C."/>
            <person name="Ermolaeva O."/>
            <person name="Hlavina W."/>
            <person name="Kapustin Y."/>
            <person name="Kiryutin B."/>
            <person name="Kitts P."/>
            <person name="Maglott D."/>
            <person name="Pruitt K."/>
            <person name="Sapojnikov V."/>
            <person name="Souvorov A."/>
            <person name="Mackey A.J."/>
            <person name="Waterhouse R.M."/>
            <person name="Wyder S."/>
            <person name="Zdobnov E.M."/>
            <person name="Zdobnov E.M."/>
            <person name="Wyder S."/>
            <person name="Kriventseva E.V."/>
            <person name="Kadowaki T."/>
            <person name="Bork P."/>
            <person name="Aranda M."/>
            <person name="Bao R."/>
            <person name="Beermann A."/>
            <person name="Berns N."/>
            <person name="Bolognesi R."/>
            <person name="Bonneton F."/>
            <person name="Bopp D."/>
            <person name="Brown S.J."/>
            <person name="Bucher G."/>
            <person name="Butts T."/>
            <person name="Chaumot A."/>
            <person name="Denell R.E."/>
            <person name="Ferrier D.E."/>
            <person name="Friedrich M."/>
            <person name="Gordon C.M."/>
            <person name="Jindra M."/>
            <person name="Klingler M."/>
            <person name="Lan Q."/>
            <person name="Lattorff H.M."/>
            <person name="Laudet V."/>
            <person name="von Levetsow C."/>
            <person name="Liu Z."/>
            <person name="Lutz R."/>
            <person name="Lynch J.A."/>
            <person name="da Fonseca R.N."/>
            <person name="Posnien N."/>
            <person name="Reuter R."/>
            <person name="Roth S."/>
            <person name="Savard J."/>
            <person name="Schinko J.B."/>
            <person name="Schmitt C."/>
            <person name="Schoppmeier M."/>
            <person name="Schroder R."/>
            <person name="Shippy T.D."/>
            <person name="Simonnet F."/>
            <person name="Marques-Souza H."/>
            <person name="Tautz D."/>
            <person name="Tomoyasu Y."/>
            <person name="Trauner J."/>
            <person name="Van der Zee M."/>
            <person name="Vervoort M."/>
            <person name="Wittkopp N."/>
            <person name="Wimmer E.A."/>
            <person name="Yang X."/>
            <person name="Jones A.K."/>
            <person name="Sattelle D.B."/>
            <person name="Ebert P.R."/>
            <person name="Nelson D."/>
            <person name="Scott J.G."/>
            <person name="Beeman R.W."/>
            <person name="Muthukrishnan S."/>
            <person name="Kramer K.J."/>
            <person name="Arakane Y."/>
            <person name="Beeman R.W."/>
            <person name="Zhu Q."/>
            <person name="Hogenkamp D."/>
            <person name="Dixit R."/>
            <person name="Oppert B."/>
            <person name="Jiang H."/>
            <person name="Zou Z."/>
            <person name="Marshall J."/>
            <person name="Elpidina E."/>
            <person name="Vinokurov K."/>
            <person name="Oppert C."/>
            <person name="Zou Z."/>
            <person name="Evans J."/>
            <person name="Lu Z."/>
            <person name="Zhao P."/>
            <person name="Sumathipala N."/>
            <person name="Altincicek B."/>
            <person name="Vilcinskas A."/>
            <person name="Williams M."/>
            <person name="Hultmark D."/>
            <person name="Hetru C."/>
            <person name="Jiang H."/>
            <person name="Grimmelikhuijzen C.J."/>
            <person name="Hauser F."/>
            <person name="Cazzamali G."/>
            <person name="Williamson M."/>
            <person name="Park Y."/>
            <person name="Li B."/>
            <person name="Tanaka Y."/>
            <person name="Predel R."/>
            <person name="Neupert S."/>
            <person name="Schachtner J."/>
            <person name="Verleyen P."/>
            <person name="Raible F."/>
            <person name="Bork P."/>
            <person name="Friedrich M."/>
            <person name="Walden K.K."/>
            <person name="Robertson H.M."/>
            <person name="Angeli S."/>
            <person name="Foret S."/>
            <person name="Bucher G."/>
            <person name="Schuetz S."/>
            <person name="Maleszka R."/>
            <person name="Wimmer E.A."/>
            <person name="Beeman R.W."/>
            <person name="Lorenzen M."/>
            <person name="Tomoyasu Y."/>
            <person name="Miller S.C."/>
            <person name="Grossmann D."/>
            <person name="Bucher G."/>
        </authorList>
    </citation>
    <scope>NUCLEOTIDE SEQUENCE [LARGE SCALE GENOMIC DNA]</scope>
    <source>
        <strain evidence="11 12">Georgia GA2</strain>
    </source>
</reference>
<feature type="transmembrane region" description="Helical" evidence="10">
    <location>
        <begin position="784"/>
        <end position="803"/>
    </location>
</feature>
<name>A0A139WCR5_TRICA</name>
<dbReference type="PANTHER" id="PTHR21137">
    <property type="entry name" value="ODORANT RECEPTOR"/>
    <property type="match status" value="1"/>
</dbReference>
<keyword evidence="4 10" id="KW-0812">Transmembrane</keyword>
<evidence type="ECO:0000256" key="7">
    <source>
        <dbReference type="ARBA" id="ARBA00023136"/>
    </source>
</evidence>
<keyword evidence="9" id="KW-0807">Transducer</keyword>
<proteinExistence type="predicted"/>
<accession>A0A139WCR5</accession>
<keyword evidence="8" id="KW-0675">Receptor</keyword>
<feature type="transmembrane region" description="Helical" evidence="10">
    <location>
        <begin position="1173"/>
        <end position="1191"/>
    </location>
</feature>
<feature type="transmembrane region" description="Helical" evidence="10">
    <location>
        <begin position="818"/>
        <end position="842"/>
    </location>
</feature>
<evidence type="ECO:0000256" key="10">
    <source>
        <dbReference type="SAM" id="Phobius"/>
    </source>
</evidence>
<evidence type="ECO:0000256" key="6">
    <source>
        <dbReference type="ARBA" id="ARBA00022989"/>
    </source>
</evidence>
<dbReference type="PANTHER" id="PTHR21137:SF35">
    <property type="entry name" value="ODORANT RECEPTOR 19A-RELATED"/>
    <property type="match status" value="1"/>
</dbReference>
<evidence type="ECO:0000313" key="12">
    <source>
        <dbReference type="Proteomes" id="UP000007266"/>
    </source>
</evidence>
<dbReference type="GO" id="GO:0004984">
    <property type="term" value="F:olfactory receptor activity"/>
    <property type="evidence" value="ECO:0000318"/>
    <property type="project" value="GO_Central"/>
</dbReference>
<keyword evidence="2" id="KW-1003">Cell membrane</keyword>